<gene>
    <name evidence="1" type="ORF">SAMN06265174_10440</name>
</gene>
<dbReference type="EMBL" id="FXTG01000004">
    <property type="protein sequence ID" value="SMO70047.1"/>
    <property type="molecule type" value="Genomic_DNA"/>
</dbReference>
<reference evidence="1 2" key="1">
    <citation type="submission" date="2017-05" db="EMBL/GenBank/DDBJ databases">
        <authorList>
            <person name="Varghese N."/>
            <person name="Submissions S."/>
        </authorList>
    </citation>
    <scope>NUCLEOTIDE SEQUENCE [LARGE SCALE GENOMIC DNA]</scope>
    <source>
        <strain evidence="1 2">DSM 45139</strain>
    </source>
</reference>
<proteinExistence type="predicted"/>
<evidence type="ECO:0000313" key="2">
    <source>
        <dbReference type="Proteomes" id="UP000315460"/>
    </source>
</evidence>
<accession>A0ABY1N253</accession>
<sequence>MIDAAEQIVAERGLPALTLKDVQIAANQSNKSAAKYHFGSREGLLDAVVDARMSRVNARRHEMLTALRESPDVPTSRQLVEALVRPLAAETLGRPESRYARFLVQAVFDPALAELLTKHLQSDSYTAVVQLITDRCWAPPEVCRWRVQNVVMLNMTALAAHEGVERTLEETDAIVSDLVTTCVAALAAPISPPVSSETHLQE</sequence>
<evidence type="ECO:0000313" key="1">
    <source>
        <dbReference type="EMBL" id="SMO70047.1"/>
    </source>
</evidence>
<name>A0ABY1N253_9ACTN</name>
<dbReference type="SUPFAM" id="SSF46689">
    <property type="entry name" value="Homeodomain-like"/>
    <property type="match status" value="1"/>
</dbReference>
<dbReference type="Proteomes" id="UP000315460">
    <property type="component" value="Unassembled WGS sequence"/>
</dbReference>
<keyword evidence="2" id="KW-1185">Reference proteome</keyword>
<comment type="caution">
    <text evidence="1">The sequence shown here is derived from an EMBL/GenBank/DDBJ whole genome shotgun (WGS) entry which is preliminary data.</text>
</comment>
<organism evidence="1 2">
    <name type="scientific">Dietzia kunjamensis subsp. schimae</name>
    <dbReference type="NCBI Taxonomy" id="498198"/>
    <lineage>
        <taxon>Bacteria</taxon>
        <taxon>Bacillati</taxon>
        <taxon>Actinomycetota</taxon>
        <taxon>Actinomycetes</taxon>
        <taxon>Mycobacteriales</taxon>
        <taxon>Dietziaceae</taxon>
        <taxon>Dietzia</taxon>
    </lineage>
</organism>
<dbReference type="Gene3D" id="1.10.357.10">
    <property type="entry name" value="Tetracycline Repressor, domain 2"/>
    <property type="match status" value="1"/>
</dbReference>
<dbReference type="InterPro" id="IPR009057">
    <property type="entry name" value="Homeodomain-like_sf"/>
</dbReference>
<protein>
    <submittedName>
        <fullName evidence="1">Transcriptional regulator, TetR family</fullName>
    </submittedName>
</protein>